<reference evidence="3" key="1">
    <citation type="journal article" date="2023" name="J. Hazard. Mater.">
        <title>Anaerobic biodegradation of pyrene and benzo[a]pyrene by a new sulfate-reducing Desulforamulus aquiferis strain DSA.</title>
        <authorList>
            <person name="Zhang Z."/>
            <person name="Sun J."/>
            <person name="Gong X."/>
            <person name="Wang C."/>
            <person name="Wang H."/>
        </authorList>
    </citation>
    <scope>NUCLEOTIDE SEQUENCE</scope>
    <source>
        <strain evidence="3">DSA</strain>
    </source>
</reference>
<dbReference type="AlphaFoldDB" id="A0AAW7ZDA6"/>
<keyword evidence="1" id="KW-0175">Coiled coil</keyword>
<protein>
    <submittedName>
        <fullName evidence="3">Phage terminase small subunit</fullName>
    </submittedName>
</protein>
<organism evidence="3 4">
    <name type="scientific">Desulforamulus aquiferis</name>
    <dbReference type="NCBI Taxonomy" id="1397668"/>
    <lineage>
        <taxon>Bacteria</taxon>
        <taxon>Bacillati</taxon>
        <taxon>Bacillota</taxon>
        <taxon>Clostridia</taxon>
        <taxon>Eubacteriales</taxon>
        <taxon>Peptococcaceae</taxon>
        <taxon>Desulforamulus</taxon>
    </lineage>
</organism>
<evidence type="ECO:0000313" key="4">
    <source>
        <dbReference type="Proteomes" id="UP001172911"/>
    </source>
</evidence>
<sequence length="315" mass="36011">MPPVVDWVKIREEFETTDVLLKDLAAMHGLKEGTIRSRKNREGWSRVATLEDNATQRDTEICNVASDVATQETVHEPEPFPGQCEAIGHKTGKRCRRKVVSGELYCSYHLDGHRENQCTARSRQSGERCKNAAEPGKKVCKFHGGKSTGSVGYQNNLKHGFFAKIFPDDEETRAIVHEIMEKGPLDILWEQIIIQYTAIARAQKIMFVRDQEDITKHLKREKSSVSTDEAEWEFQYAWDKQANFLKAQSTAMKTLDGLISRYEELVEKYEVKGYVVEEHRLRVEKLKAEITKITTNEDDKPIEIIIKRKGGGNAD</sequence>
<proteinExistence type="predicted"/>
<evidence type="ECO:0000259" key="2">
    <source>
        <dbReference type="PROSITE" id="PS51667"/>
    </source>
</evidence>
<dbReference type="EMBL" id="JARPTC010000010">
    <property type="protein sequence ID" value="MDO7787139.1"/>
    <property type="molecule type" value="Genomic_DNA"/>
</dbReference>
<dbReference type="InterPro" id="IPR014977">
    <property type="entry name" value="WRC_dom"/>
</dbReference>
<dbReference type="Proteomes" id="UP001172911">
    <property type="component" value="Unassembled WGS sequence"/>
</dbReference>
<dbReference type="PROSITE" id="PS51667">
    <property type="entry name" value="WRC"/>
    <property type="match status" value="1"/>
</dbReference>
<comment type="caution">
    <text evidence="3">The sequence shown here is derived from an EMBL/GenBank/DDBJ whole genome shotgun (WGS) entry which is preliminary data.</text>
</comment>
<evidence type="ECO:0000256" key="1">
    <source>
        <dbReference type="SAM" id="Coils"/>
    </source>
</evidence>
<feature type="domain" description="WRC" evidence="2">
    <location>
        <begin position="78"/>
        <end position="128"/>
    </location>
</feature>
<name>A0AAW7ZDA6_9FIRM</name>
<keyword evidence="4" id="KW-1185">Reference proteome</keyword>
<dbReference type="InterPro" id="IPR047675">
    <property type="entry name" value="Putative_zinc-bd"/>
</dbReference>
<feature type="coiled-coil region" evidence="1">
    <location>
        <begin position="252"/>
        <end position="296"/>
    </location>
</feature>
<dbReference type="RefSeq" id="WP_304542283.1">
    <property type="nucleotide sequence ID" value="NZ_JARPTC010000010.1"/>
</dbReference>
<gene>
    <name evidence="3" type="primary">terS</name>
    <name evidence="3" type="ORF">P6N53_07905</name>
</gene>
<dbReference type="NCBIfam" id="NF040601">
    <property type="entry name" value="TerS_not_xtmA"/>
    <property type="match status" value="1"/>
</dbReference>
<dbReference type="NCBIfam" id="NF041373">
    <property type="entry name" value="HGG_STG"/>
    <property type="match status" value="1"/>
</dbReference>
<evidence type="ECO:0000313" key="3">
    <source>
        <dbReference type="EMBL" id="MDO7787139.1"/>
    </source>
</evidence>
<accession>A0AAW7ZDA6</accession>
<reference evidence="3" key="2">
    <citation type="submission" date="2023-03" db="EMBL/GenBank/DDBJ databases">
        <authorList>
            <person name="Zhang Z."/>
        </authorList>
    </citation>
    <scope>NUCLEOTIDE SEQUENCE</scope>
    <source>
        <strain evidence="3">DSA</strain>
    </source>
</reference>